<dbReference type="InterPro" id="IPR007693">
    <property type="entry name" value="DNA_helicase_DnaB-like_N"/>
</dbReference>
<dbReference type="AlphaFoldDB" id="A0A7K0BSW3"/>
<evidence type="ECO:0000256" key="2">
    <source>
        <dbReference type="ARBA" id="ARBA00023125"/>
    </source>
</evidence>
<sequence>MTDDGLFKEPPHDLAAERNTLGAMMLAENVIPDVYEHLGDQNDERRTAFYRPAHQMIYSAIMGVFDRGAKPDPTLVADELTKRGQLARTGGAPYLYGLYEGVPTVTNAGKYAEIVAEVHRARQVVELAERIDQAARKGLVDTARQFVADWTDAQRATGKAAPGQSWRPVDLGPILRGDHERPAPSVGLARSDGLRLLYPGKEHTVMGAMESGKSWFSTASCAAELTAGHHVLYVHFEEADPTDTVERLRTLGVQDHVIAERFRFVGPDEPVRAEFLAELLSPAPSLVVLDGVNEAMAMHGQAIREEDGAAAFRRLLVKPCTAVGAAVLGADHVVKDRERQGLGPLGSVHKGNGLSGSLVLLENAEPFGRGQRGRSYVFITKDRPGYLRGAGRADTKTPGKTFMGSLVVDDTRTQYSYLDLAFWAPAPKDDQDPGELKSKDAKDDERVLDVIRELIAAGETANKRTVRARSGISSPRTDAALTRLGLDGYIRIEPGAKNATNFIPIQEIS</sequence>
<dbReference type="SUPFAM" id="SSF52540">
    <property type="entry name" value="P-loop containing nucleoside triphosphate hydrolases"/>
    <property type="match status" value="1"/>
</dbReference>
<dbReference type="Gene3D" id="1.10.860.10">
    <property type="entry name" value="DNAb Helicase, Chain A"/>
    <property type="match status" value="1"/>
</dbReference>
<dbReference type="Gene3D" id="3.40.50.300">
    <property type="entry name" value="P-loop containing nucleotide triphosphate hydrolases"/>
    <property type="match status" value="1"/>
</dbReference>
<evidence type="ECO:0000313" key="4">
    <source>
        <dbReference type="EMBL" id="MQY04126.1"/>
    </source>
</evidence>
<feature type="domain" description="DNA helicase DnaB-like N-terminal" evidence="3">
    <location>
        <begin position="9"/>
        <end position="117"/>
    </location>
</feature>
<keyword evidence="5" id="KW-1185">Reference proteome</keyword>
<proteinExistence type="predicted"/>
<dbReference type="GO" id="GO:0005829">
    <property type="term" value="C:cytosol"/>
    <property type="evidence" value="ECO:0007669"/>
    <property type="project" value="TreeGrafter"/>
</dbReference>
<dbReference type="SUPFAM" id="SSF48024">
    <property type="entry name" value="N-terminal domain of DnaB helicase"/>
    <property type="match status" value="1"/>
</dbReference>
<evidence type="ECO:0000313" key="5">
    <source>
        <dbReference type="Proteomes" id="UP000487268"/>
    </source>
</evidence>
<evidence type="ECO:0000259" key="3">
    <source>
        <dbReference type="Pfam" id="PF00772"/>
    </source>
</evidence>
<dbReference type="InterPro" id="IPR036185">
    <property type="entry name" value="DNA_heli_DnaB-like_N_sf"/>
</dbReference>
<dbReference type="InterPro" id="IPR016136">
    <property type="entry name" value="DNA_helicase_N/primase_C"/>
</dbReference>
<name>A0A7K0BSW3_9ACTN</name>
<accession>A0A7K0BSW3</accession>
<keyword evidence="2" id="KW-0238">DNA-binding</keyword>
<evidence type="ECO:0000256" key="1">
    <source>
        <dbReference type="ARBA" id="ARBA00022705"/>
    </source>
</evidence>
<organism evidence="4 5">
    <name type="scientific">Actinomadura macrotermitis</name>
    <dbReference type="NCBI Taxonomy" id="2585200"/>
    <lineage>
        <taxon>Bacteria</taxon>
        <taxon>Bacillati</taxon>
        <taxon>Actinomycetota</taxon>
        <taxon>Actinomycetes</taxon>
        <taxon>Streptosporangiales</taxon>
        <taxon>Thermomonosporaceae</taxon>
        <taxon>Actinomadura</taxon>
    </lineage>
</organism>
<dbReference type="Proteomes" id="UP000487268">
    <property type="component" value="Unassembled WGS sequence"/>
</dbReference>
<dbReference type="GO" id="GO:0006260">
    <property type="term" value="P:DNA replication"/>
    <property type="evidence" value="ECO:0007669"/>
    <property type="project" value="UniProtKB-KW"/>
</dbReference>
<dbReference type="PANTHER" id="PTHR30153">
    <property type="entry name" value="REPLICATIVE DNA HELICASE DNAB"/>
    <property type="match status" value="1"/>
</dbReference>
<dbReference type="OrthoDB" id="5150132at2"/>
<dbReference type="InterPro" id="IPR027417">
    <property type="entry name" value="P-loop_NTPase"/>
</dbReference>
<protein>
    <recommendedName>
        <fullName evidence="3">DNA helicase DnaB-like N-terminal domain-containing protein</fullName>
    </recommendedName>
</protein>
<dbReference type="GO" id="GO:0003678">
    <property type="term" value="F:DNA helicase activity"/>
    <property type="evidence" value="ECO:0007669"/>
    <property type="project" value="InterPro"/>
</dbReference>
<dbReference type="GO" id="GO:0005524">
    <property type="term" value="F:ATP binding"/>
    <property type="evidence" value="ECO:0007669"/>
    <property type="project" value="InterPro"/>
</dbReference>
<dbReference type="EMBL" id="WEGH01000001">
    <property type="protein sequence ID" value="MQY04126.1"/>
    <property type="molecule type" value="Genomic_DNA"/>
</dbReference>
<dbReference type="Pfam" id="PF13481">
    <property type="entry name" value="AAA_25"/>
    <property type="match status" value="1"/>
</dbReference>
<dbReference type="PANTHER" id="PTHR30153:SF2">
    <property type="entry name" value="REPLICATIVE DNA HELICASE"/>
    <property type="match status" value="1"/>
</dbReference>
<comment type="caution">
    <text evidence="4">The sequence shown here is derived from an EMBL/GenBank/DDBJ whole genome shotgun (WGS) entry which is preliminary data.</text>
</comment>
<keyword evidence="1" id="KW-0235">DNA replication</keyword>
<dbReference type="Pfam" id="PF00772">
    <property type="entry name" value="DnaB"/>
    <property type="match status" value="1"/>
</dbReference>
<gene>
    <name evidence="4" type="ORF">ACRB68_21770</name>
</gene>
<dbReference type="RefSeq" id="WP_153531936.1">
    <property type="nucleotide sequence ID" value="NZ_WEGH01000001.1"/>
</dbReference>
<reference evidence="4 5" key="1">
    <citation type="submission" date="2019-10" db="EMBL/GenBank/DDBJ databases">
        <title>Actinomadura rubteroloni sp. nov. and Actinomadura macrotermitis sp. nov., isolated from the gut of fungus growing-termite Macrotermes natalensis.</title>
        <authorList>
            <person name="Benndorf R."/>
            <person name="Martin K."/>
            <person name="Kuefner M."/>
            <person name="De Beer W."/>
            <person name="Kaster A.-K."/>
            <person name="Vollmers J."/>
            <person name="Poulsen M."/>
            <person name="Beemelmanns C."/>
        </authorList>
    </citation>
    <scope>NUCLEOTIDE SEQUENCE [LARGE SCALE GENOMIC DNA]</scope>
    <source>
        <strain evidence="4 5">RB68</strain>
    </source>
</reference>
<dbReference type="GO" id="GO:0003677">
    <property type="term" value="F:DNA binding"/>
    <property type="evidence" value="ECO:0007669"/>
    <property type="project" value="UniProtKB-KW"/>
</dbReference>